<reference evidence="2" key="1">
    <citation type="submission" date="2020-08" db="EMBL/GenBank/DDBJ databases">
        <title>Multicomponent nature underlies the extraordinary mechanical properties of spider dragline silk.</title>
        <authorList>
            <person name="Kono N."/>
            <person name="Nakamura H."/>
            <person name="Mori M."/>
            <person name="Yoshida Y."/>
            <person name="Ohtoshi R."/>
            <person name="Malay A.D."/>
            <person name="Moran D.A.P."/>
            <person name="Tomita M."/>
            <person name="Numata K."/>
            <person name="Arakawa K."/>
        </authorList>
    </citation>
    <scope>NUCLEOTIDE SEQUENCE</scope>
</reference>
<feature type="compositionally biased region" description="Polar residues" evidence="1">
    <location>
        <begin position="41"/>
        <end position="55"/>
    </location>
</feature>
<gene>
    <name evidence="2" type="ORF">TNIN_93041</name>
</gene>
<comment type="caution">
    <text evidence="2">The sequence shown here is derived from an EMBL/GenBank/DDBJ whole genome shotgun (WGS) entry which is preliminary data.</text>
</comment>
<keyword evidence="3" id="KW-1185">Reference proteome</keyword>
<dbReference type="OrthoDB" id="8337705at2759"/>
<protein>
    <submittedName>
        <fullName evidence="2">Uncharacterized protein</fullName>
    </submittedName>
</protein>
<evidence type="ECO:0000313" key="2">
    <source>
        <dbReference type="EMBL" id="GFS54125.1"/>
    </source>
</evidence>
<name>A0A8X6JRC3_9ARAC</name>
<proteinExistence type="predicted"/>
<organism evidence="2 3">
    <name type="scientific">Trichonephila inaurata madagascariensis</name>
    <dbReference type="NCBI Taxonomy" id="2747483"/>
    <lineage>
        <taxon>Eukaryota</taxon>
        <taxon>Metazoa</taxon>
        <taxon>Ecdysozoa</taxon>
        <taxon>Arthropoda</taxon>
        <taxon>Chelicerata</taxon>
        <taxon>Arachnida</taxon>
        <taxon>Araneae</taxon>
        <taxon>Araneomorphae</taxon>
        <taxon>Entelegynae</taxon>
        <taxon>Araneoidea</taxon>
        <taxon>Nephilidae</taxon>
        <taxon>Trichonephila</taxon>
        <taxon>Trichonephila inaurata</taxon>
    </lineage>
</organism>
<sequence length="94" mass="10542">MKFTVSAIRDRQITSRYYIFVRTRINISLVTAVNSFLIHPRSSTRSRGNGGTETLSLMKPHKKKSQGVMSGYLGGHFNNVLSSRPVQPIQCCGR</sequence>
<dbReference type="AlphaFoldDB" id="A0A8X6JRC3"/>
<dbReference type="Proteomes" id="UP000886998">
    <property type="component" value="Unassembled WGS sequence"/>
</dbReference>
<feature type="region of interest" description="Disordered" evidence="1">
    <location>
        <begin position="41"/>
        <end position="63"/>
    </location>
</feature>
<accession>A0A8X6JRC3</accession>
<evidence type="ECO:0000313" key="3">
    <source>
        <dbReference type="Proteomes" id="UP000886998"/>
    </source>
</evidence>
<evidence type="ECO:0000256" key="1">
    <source>
        <dbReference type="SAM" id="MobiDB-lite"/>
    </source>
</evidence>
<dbReference type="EMBL" id="BMAV01026870">
    <property type="protein sequence ID" value="GFS54125.1"/>
    <property type="molecule type" value="Genomic_DNA"/>
</dbReference>